<dbReference type="EMBL" id="CP048050">
    <property type="protein sequence ID" value="QIS46522.1"/>
    <property type="molecule type" value="Genomic_DNA"/>
</dbReference>
<dbReference type="InterPro" id="IPR010982">
    <property type="entry name" value="Lambda_DNA-bd_dom_sf"/>
</dbReference>
<dbReference type="InterPro" id="IPR028082">
    <property type="entry name" value="Peripla_BP_I"/>
</dbReference>
<dbReference type="InterPro" id="IPR000843">
    <property type="entry name" value="HTH_LacI"/>
</dbReference>
<dbReference type="Pfam" id="PF00356">
    <property type="entry name" value="LacI"/>
    <property type="match status" value="1"/>
</dbReference>
<keyword evidence="3" id="KW-0804">Transcription</keyword>
<dbReference type="CDD" id="cd01392">
    <property type="entry name" value="HTH_LacI"/>
    <property type="match status" value="1"/>
</dbReference>
<evidence type="ECO:0000256" key="1">
    <source>
        <dbReference type="ARBA" id="ARBA00023015"/>
    </source>
</evidence>
<evidence type="ECO:0000259" key="4">
    <source>
        <dbReference type="PROSITE" id="PS50932"/>
    </source>
</evidence>
<name>A0AAE6XSK7_9MICO</name>
<proteinExistence type="predicted"/>
<sequence length="337" mass="35282">MGRAPGMVDVAKLAGVSHVTVSRVLNGHPSVRPETRARVEAAIAQLGYRRNTVARALKSKRSSTIGVVMAGSGLYELPRVLLGIETTARAAGYEINLASWQGGAAADLAEMVRRLTDQSVEGVAVIAARQVAVDALSDIVADIPMSVVMSGSAPNPRISFVELDQELGARLAVRHLLDLGHERIVHLAGNAETYDAVARVQGWRDELELSPGAPQEMLQGDFTAASGYRLTTELAAGPSGLPTAIFAGNDLMALGALSALAELGISVPRDISLVGFDDIAGADHFVPALTTVRQDFVTLGSTAIATLISTMTGQAPARRQIAPTLVVRKSTAAPRRG</sequence>
<evidence type="ECO:0000256" key="3">
    <source>
        <dbReference type="ARBA" id="ARBA00023163"/>
    </source>
</evidence>
<dbReference type="PANTHER" id="PTHR30146:SF109">
    <property type="entry name" value="HTH-TYPE TRANSCRIPTIONAL REGULATOR GALS"/>
    <property type="match status" value="1"/>
</dbReference>
<dbReference type="AlphaFoldDB" id="A0AAE6XSK7"/>
<keyword evidence="2" id="KW-0238">DNA-binding</keyword>
<keyword evidence="1" id="KW-0805">Transcription regulation</keyword>
<reference evidence="5 6" key="1">
    <citation type="journal article" date="2020" name="Mol. Plant Pathol.">
        <title>Plasmid composition and the chpG gene determine the virulence level of Clavibacter capsici natural isolates in pepper.</title>
        <authorList>
            <person name="Hwang I.S."/>
            <person name="Lee H.M."/>
            <person name="Oh E.J."/>
            <person name="Lee S."/>
            <person name="Heu S."/>
            <person name="Oh C.S."/>
        </authorList>
    </citation>
    <scope>NUCLEOTIDE SEQUENCE [LARGE SCALE GENOMIC DNA]</scope>
    <source>
        <strain evidence="5 6">1101</strain>
    </source>
</reference>
<organism evidence="5 6">
    <name type="scientific">Clavibacter capsici</name>
    <dbReference type="NCBI Taxonomy" id="1874630"/>
    <lineage>
        <taxon>Bacteria</taxon>
        <taxon>Bacillati</taxon>
        <taxon>Actinomycetota</taxon>
        <taxon>Actinomycetes</taxon>
        <taxon>Micrococcales</taxon>
        <taxon>Microbacteriaceae</taxon>
        <taxon>Clavibacter</taxon>
    </lineage>
</organism>
<dbReference type="PROSITE" id="PS50932">
    <property type="entry name" value="HTH_LACI_2"/>
    <property type="match status" value="1"/>
</dbReference>
<dbReference type="SMART" id="SM00354">
    <property type="entry name" value="HTH_LACI"/>
    <property type="match status" value="1"/>
</dbReference>
<dbReference type="GO" id="GO:0000976">
    <property type="term" value="F:transcription cis-regulatory region binding"/>
    <property type="evidence" value="ECO:0007669"/>
    <property type="project" value="TreeGrafter"/>
</dbReference>
<dbReference type="Proteomes" id="UP000503164">
    <property type="component" value="Plasmid pCM2_1101"/>
</dbReference>
<dbReference type="Gene3D" id="1.10.260.40">
    <property type="entry name" value="lambda repressor-like DNA-binding domains"/>
    <property type="match status" value="1"/>
</dbReference>
<dbReference type="SUPFAM" id="SSF47413">
    <property type="entry name" value="lambda repressor-like DNA-binding domains"/>
    <property type="match status" value="1"/>
</dbReference>
<evidence type="ECO:0000313" key="6">
    <source>
        <dbReference type="Proteomes" id="UP000503164"/>
    </source>
</evidence>
<geneLocation type="plasmid" evidence="5 6">
    <name>pCM2_1101</name>
</geneLocation>
<evidence type="ECO:0000256" key="2">
    <source>
        <dbReference type="ARBA" id="ARBA00023125"/>
    </source>
</evidence>
<accession>A0AAE6XSK7</accession>
<keyword evidence="6" id="KW-1185">Reference proteome</keyword>
<dbReference type="InterPro" id="IPR046335">
    <property type="entry name" value="LacI/GalR-like_sensor"/>
</dbReference>
<dbReference type="Gene3D" id="3.40.50.2300">
    <property type="match status" value="2"/>
</dbReference>
<protein>
    <submittedName>
        <fullName evidence="5">LacI family transcriptional regulator</fullName>
    </submittedName>
</protein>
<dbReference type="Pfam" id="PF13377">
    <property type="entry name" value="Peripla_BP_3"/>
    <property type="match status" value="1"/>
</dbReference>
<evidence type="ECO:0000313" key="5">
    <source>
        <dbReference type="EMBL" id="QIS46522.1"/>
    </source>
</evidence>
<dbReference type="CDD" id="cd01574">
    <property type="entry name" value="PBP1_LacI"/>
    <property type="match status" value="1"/>
</dbReference>
<feature type="domain" description="HTH lacI-type" evidence="4">
    <location>
        <begin position="5"/>
        <end position="59"/>
    </location>
</feature>
<dbReference type="PROSITE" id="PS00356">
    <property type="entry name" value="HTH_LACI_1"/>
    <property type="match status" value="1"/>
</dbReference>
<dbReference type="GO" id="GO:0003700">
    <property type="term" value="F:DNA-binding transcription factor activity"/>
    <property type="evidence" value="ECO:0007669"/>
    <property type="project" value="TreeGrafter"/>
</dbReference>
<gene>
    <name evidence="5" type="ORF">GW570_14545</name>
</gene>
<keyword evidence="5" id="KW-0614">Plasmid</keyword>
<dbReference type="PANTHER" id="PTHR30146">
    <property type="entry name" value="LACI-RELATED TRANSCRIPTIONAL REPRESSOR"/>
    <property type="match status" value="1"/>
</dbReference>
<dbReference type="SUPFAM" id="SSF53822">
    <property type="entry name" value="Periplasmic binding protein-like I"/>
    <property type="match status" value="1"/>
</dbReference>